<feature type="transmembrane region" description="Helical" evidence="7">
    <location>
        <begin position="226"/>
        <end position="248"/>
    </location>
</feature>
<dbReference type="PANTHER" id="PTHR43163">
    <property type="entry name" value="DIPEPTIDE TRANSPORT SYSTEM PERMEASE PROTEIN DPPB-RELATED"/>
    <property type="match status" value="1"/>
</dbReference>
<dbReference type="PANTHER" id="PTHR43163:SF6">
    <property type="entry name" value="DIPEPTIDE TRANSPORT SYSTEM PERMEASE PROTEIN DPPB-RELATED"/>
    <property type="match status" value="1"/>
</dbReference>
<feature type="transmembrane region" description="Helical" evidence="7">
    <location>
        <begin position="133"/>
        <end position="156"/>
    </location>
</feature>
<keyword evidence="4 7" id="KW-0812">Transmembrane</keyword>
<protein>
    <submittedName>
        <fullName evidence="9">Peptide ABC transporter permease</fullName>
    </submittedName>
</protein>
<evidence type="ECO:0000256" key="1">
    <source>
        <dbReference type="ARBA" id="ARBA00004651"/>
    </source>
</evidence>
<dbReference type="SUPFAM" id="SSF161098">
    <property type="entry name" value="MetI-like"/>
    <property type="match status" value="1"/>
</dbReference>
<name>A0A8J3F2Y0_9BACI</name>
<dbReference type="PROSITE" id="PS50928">
    <property type="entry name" value="ABC_TM1"/>
    <property type="match status" value="1"/>
</dbReference>
<gene>
    <name evidence="9" type="ORF">GCM10007380_25650</name>
</gene>
<dbReference type="NCBIfam" id="NF045471">
    <property type="entry name" value="Opp3B"/>
    <property type="match status" value="1"/>
</dbReference>
<keyword evidence="10" id="KW-1185">Reference proteome</keyword>
<keyword evidence="3" id="KW-1003">Cell membrane</keyword>
<feature type="domain" description="ABC transmembrane type-1" evidence="8">
    <location>
        <begin position="94"/>
        <end position="295"/>
    </location>
</feature>
<proteinExistence type="inferred from homology"/>
<dbReference type="CDD" id="cd06261">
    <property type="entry name" value="TM_PBP2"/>
    <property type="match status" value="1"/>
</dbReference>
<evidence type="ECO:0000313" key="9">
    <source>
        <dbReference type="EMBL" id="GGI14976.1"/>
    </source>
</evidence>
<dbReference type="InterPro" id="IPR035906">
    <property type="entry name" value="MetI-like_sf"/>
</dbReference>
<dbReference type="AlphaFoldDB" id="A0A8J3F2Y0"/>
<dbReference type="Pfam" id="PF19300">
    <property type="entry name" value="BPD_transp_1_N"/>
    <property type="match status" value="1"/>
</dbReference>
<evidence type="ECO:0000256" key="7">
    <source>
        <dbReference type="RuleBase" id="RU363032"/>
    </source>
</evidence>
<dbReference type="OrthoDB" id="9773683at2"/>
<dbReference type="InterPro" id="IPR045621">
    <property type="entry name" value="BPD_transp_1_N"/>
</dbReference>
<evidence type="ECO:0000256" key="5">
    <source>
        <dbReference type="ARBA" id="ARBA00022989"/>
    </source>
</evidence>
<reference evidence="10" key="1">
    <citation type="journal article" date="2019" name="Int. J. Syst. Evol. Microbiol.">
        <title>The Global Catalogue of Microorganisms (GCM) 10K type strain sequencing project: providing services to taxonomists for standard genome sequencing and annotation.</title>
        <authorList>
            <consortium name="The Broad Institute Genomics Platform"/>
            <consortium name="The Broad Institute Genome Sequencing Center for Infectious Disease"/>
            <person name="Wu L."/>
            <person name="Ma J."/>
        </authorList>
    </citation>
    <scope>NUCLEOTIDE SEQUENCE [LARGE SCALE GENOMIC DNA]</scope>
    <source>
        <strain evidence="10">CGMCC 1.14993</strain>
    </source>
</reference>
<evidence type="ECO:0000256" key="4">
    <source>
        <dbReference type="ARBA" id="ARBA00022692"/>
    </source>
</evidence>
<dbReference type="Gene3D" id="1.10.3720.10">
    <property type="entry name" value="MetI-like"/>
    <property type="match status" value="1"/>
</dbReference>
<dbReference type="EMBL" id="BMHB01000001">
    <property type="protein sequence ID" value="GGI14976.1"/>
    <property type="molecule type" value="Genomic_DNA"/>
</dbReference>
<dbReference type="GO" id="GO:0005886">
    <property type="term" value="C:plasma membrane"/>
    <property type="evidence" value="ECO:0007669"/>
    <property type="project" value="UniProtKB-SubCell"/>
</dbReference>
<comment type="similarity">
    <text evidence="7">Belongs to the binding-protein-dependent transport system permease family.</text>
</comment>
<organism evidence="9 10">
    <name type="scientific">Gottfriedia solisilvae</name>
    <dbReference type="NCBI Taxonomy" id="1516104"/>
    <lineage>
        <taxon>Bacteria</taxon>
        <taxon>Bacillati</taxon>
        <taxon>Bacillota</taxon>
        <taxon>Bacilli</taxon>
        <taxon>Bacillales</taxon>
        <taxon>Bacillaceae</taxon>
        <taxon>Gottfriedia</taxon>
    </lineage>
</organism>
<feature type="transmembrane region" description="Helical" evidence="7">
    <location>
        <begin position="9"/>
        <end position="27"/>
    </location>
</feature>
<sequence length="309" mass="34022">MGRYVLQRFIYMFVTLFLICTVTFFLMKLLPGSPLRNAEKLTPEQKQIIFHKYGLDKPVPVQYANYMKNLAKGDLGVSYKYDNRPVTDMIVGRIGPSAQLGAQALLLGTFMGLIFGIIAALKNNTIYDYSATVLAVIGISIPSFVFGAILQLYLAVKFPIFPVAYWESFAHTILPTIALSVFVTANVARFSRTELIEVMNSEYIVTAKAKGISKVGVIIKHALRNALIPVVTILGPMAVNLMTGTLVIENMYAVPGLGSQFVNSIVTNDYTVIMGTTIFYSALLLLVIFLVDILYGVIDPRIRLAGGNK</sequence>
<feature type="transmembrane region" description="Helical" evidence="7">
    <location>
        <begin position="168"/>
        <end position="188"/>
    </location>
</feature>
<dbReference type="RefSeq" id="WP_142283088.1">
    <property type="nucleotide sequence ID" value="NZ_BMHB01000001.1"/>
</dbReference>
<evidence type="ECO:0000256" key="2">
    <source>
        <dbReference type="ARBA" id="ARBA00022448"/>
    </source>
</evidence>
<feature type="transmembrane region" description="Helical" evidence="7">
    <location>
        <begin position="100"/>
        <end position="121"/>
    </location>
</feature>
<dbReference type="GO" id="GO:0055085">
    <property type="term" value="P:transmembrane transport"/>
    <property type="evidence" value="ECO:0007669"/>
    <property type="project" value="InterPro"/>
</dbReference>
<evidence type="ECO:0000256" key="6">
    <source>
        <dbReference type="ARBA" id="ARBA00023136"/>
    </source>
</evidence>
<evidence type="ECO:0000256" key="3">
    <source>
        <dbReference type="ARBA" id="ARBA00022475"/>
    </source>
</evidence>
<dbReference type="Pfam" id="PF00528">
    <property type="entry name" value="BPD_transp_1"/>
    <property type="match status" value="1"/>
</dbReference>
<keyword evidence="2 7" id="KW-0813">Transport</keyword>
<keyword evidence="6 7" id="KW-0472">Membrane</keyword>
<feature type="transmembrane region" description="Helical" evidence="7">
    <location>
        <begin position="278"/>
        <end position="298"/>
    </location>
</feature>
<dbReference type="InterPro" id="IPR000515">
    <property type="entry name" value="MetI-like"/>
</dbReference>
<comment type="caution">
    <text evidence="9">The sequence shown here is derived from an EMBL/GenBank/DDBJ whole genome shotgun (WGS) entry which is preliminary data.</text>
</comment>
<evidence type="ECO:0000259" key="8">
    <source>
        <dbReference type="PROSITE" id="PS50928"/>
    </source>
</evidence>
<comment type="subcellular location">
    <subcellularLocation>
        <location evidence="1 7">Cell membrane</location>
        <topology evidence="1 7">Multi-pass membrane protein</topology>
    </subcellularLocation>
</comment>
<accession>A0A8J3F2Y0</accession>
<keyword evidence="5 7" id="KW-1133">Transmembrane helix</keyword>
<evidence type="ECO:0000313" key="10">
    <source>
        <dbReference type="Proteomes" id="UP000626244"/>
    </source>
</evidence>
<dbReference type="Proteomes" id="UP000626244">
    <property type="component" value="Unassembled WGS sequence"/>
</dbReference>